<reference evidence="1 2" key="1">
    <citation type="submission" date="2018-08" db="EMBL/GenBank/DDBJ databases">
        <title>Genome Sequence of Clavibacter michiganensis Subspecies type strains, and the Atypical Peach-Colored Strains Isolated from Tomato.</title>
        <authorList>
            <person name="Osdaghi E."/>
            <person name="Portier P."/>
            <person name="Briand M."/>
            <person name="Jacques M.-A."/>
        </authorList>
    </citation>
    <scope>NUCLEOTIDE SEQUENCE [LARGE SCALE GENOMIC DNA]</scope>
    <source>
        <strain evidence="1 2">CFBP 8615</strain>
    </source>
</reference>
<organism evidence="1 2">
    <name type="scientific">Clavibacter lycopersici</name>
    <dbReference type="NCBI Taxonomy" id="2301718"/>
    <lineage>
        <taxon>Bacteria</taxon>
        <taxon>Bacillati</taxon>
        <taxon>Actinomycetota</taxon>
        <taxon>Actinomycetes</taxon>
        <taxon>Micrococcales</taxon>
        <taxon>Microbacteriaceae</taxon>
        <taxon>Clavibacter</taxon>
    </lineage>
</organism>
<proteinExistence type="predicted"/>
<comment type="caution">
    <text evidence="1">The sequence shown here is derived from an EMBL/GenBank/DDBJ whole genome shotgun (WGS) entry which is preliminary data.</text>
</comment>
<name>A0A399TA96_9MICO</name>
<evidence type="ECO:0000313" key="1">
    <source>
        <dbReference type="EMBL" id="RIJ52478.1"/>
    </source>
</evidence>
<protein>
    <submittedName>
        <fullName evidence="1">Uncharacterized protein</fullName>
    </submittedName>
</protein>
<dbReference type="EMBL" id="QWGT01000042">
    <property type="protein sequence ID" value="RIJ52478.1"/>
    <property type="molecule type" value="Genomic_DNA"/>
</dbReference>
<dbReference type="RefSeq" id="WP_119381910.1">
    <property type="nucleotide sequence ID" value="NZ_QWGT01000042.1"/>
</dbReference>
<gene>
    <name evidence="1" type="ORF">DZG00_04730</name>
</gene>
<dbReference type="AlphaFoldDB" id="A0A399TA96"/>
<keyword evidence="2" id="KW-1185">Reference proteome</keyword>
<accession>A0A399TA96</accession>
<sequence>MTAHTMHIAHIAQIGHTMDTARWDLLKRQTRARLKRHGALIAPLPPGAYDVEYDTHRTRAQREAAGE</sequence>
<evidence type="ECO:0000313" key="2">
    <source>
        <dbReference type="Proteomes" id="UP000266484"/>
    </source>
</evidence>
<dbReference type="OrthoDB" id="9896115at2"/>
<dbReference type="Proteomes" id="UP000266484">
    <property type="component" value="Unassembled WGS sequence"/>
</dbReference>